<sequence length="81" mass="9009">MPSADKRSDLTRLVLSIAPFIDARALWPGIGALRGDHGHVGRRRLAAPCRTYLERIFSKIRTRQQSELVALLKSTEPLSGL</sequence>
<reference evidence="1 2" key="1">
    <citation type="submission" date="2024-06" db="EMBL/GenBank/DDBJ databases">
        <title>Genomic Encyclopedia of Type Strains, Phase IV (KMG-IV): sequencing the most valuable type-strain genomes for metagenomic binning, comparative biology and taxonomic classification.</title>
        <authorList>
            <person name="Goeker M."/>
        </authorList>
    </citation>
    <scope>NUCLEOTIDE SEQUENCE [LARGE SCALE GENOMIC DNA]</scope>
    <source>
        <strain evidence="1 2">DSM 100022</strain>
    </source>
</reference>
<evidence type="ECO:0000313" key="1">
    <source>
        <dbReference type="EMBL" id="MET3579854.1"/>
    </source>
</evidence>
<protein>
    <recommendedName>
        <fullName evidence="3">Transposase</fullName>
    </recommendedName>
</protein>
<dbReference type="EMBL" id="JBEPMC010000004">
    <property type="protein sequence ID" value="MET3579854.1"/>
    <property type="molecule type" value="Genomic_DNA"/>
</dbReference>
<evidence type="ECO:0000313" key="2">
    <source>
        <dbReference type="Proteomes" id="UP001549204"/>
    </source>
</evidence>
<organism evidence="1 2">
    <name type="scientific">Mesorhizobium robiniae</name>
    <dbReference type="NCBI Taxonomy" id="559315"/>
    <lineage>
        <taxon>Bacteria</taxon>
        <taxon>Pseudomonadati</taxon>
        <taxon>Pseudomonadota</taxon>
        <taxon>Alphaproteobacteria</taxon>
        <taxon>Hyphomicrobiales</taxon>
        <taxon>Phyllobacteriaceae</taxon>
        <taxon>Mesorhizobium</taxon>
    </lineage>
</organism>
<dbReference type="RefSeq" id="WP_354491360.1">
    <property type="nucleotide sequence ID" value="NZ_JBEPMC010000004.1"/>
</dbReference>
<accession>A0ABV2GNJ9</accession>
<keyword evidence="2" id="KW-1185">Reference proteome</keyword>
<evidence type="ECO:0008006" key="3">
    <source>
        <dbReference type="Google" id="ProtNLM"/>
    </source>
</evidence>
<name>A0ABV2GNJ9_9HYPH</name>
<dbReference type="Proteomes" id="UP001549204">
    <property type="component" value="Unassembled WGS sequence"/>
</dbReference>
<gene>
    <name evidence="1" type="ORF">ABID19_002885</name>
</gene>
<comment type="caution">
    <text evidence="1">The sequence shown here is derived from an EMBL/GenBank/DDBJ whole genome shotgun (WGS) entry which is preliminary data.</text>
</comment>
<proteinExistence type="predicted"/>